<accession>A0A931FG92</accession>
<dbReference type="Gene3D" id="3.30.70.920">
    <property type="match status" value="1"/>
</dbReference>
<proteinExistence type="predicted"/>
<gene>
    <name evidence="2" type="ORF">I2501_23870</name>
</gene>
<dbReference type="SUPFAM" id="SSF54909">
    <property type="entry name" value="Dimeric alpha+beta barrel"/>
    <property type="match status" value="1"/>
</dbReference>
<protein>
    <submittedName>
        <fullName evidence="2">Lrp/AsnC ligand binding domain-containing protein</fullName>
    </submittedName>
</protein>
<evidence type="ECO:0000313" key="2">
    <source>
        <dbReference type="EMBL" id="MBF9071060.1"/>
    </source>
</evidence>
<dbReference type="InterPro" id="IPR011008">
    <property type="entry name" value="Dimeric_a/b-barrel"/>
</dbReference>
<sequence length="93" mass="9954">MITAIVLIKASVDRIPEIAESIAALANVTEVYSVTGGWDLIAMVRVRAHEELADVIPGQVNKVPGVAHTETHVAFRTYSSHDLDAAFAIGLDD</sequence>
<dbReference type="PANTHER" id="PTHR30154">
    <property type="entry name" value="LEUCINE-RESPONSIVE REGULATORY PROTEIN"/>
    <property type="match status" value="1"/>
</dbReference>
<dbReference type="GO" id="GO:0005829">
    <property type="term" value="C:cytosol"/>
    <property type="evidence" value="ECO:0007669"/>
    <property type="project" value="TreeGrafter"/>
</dbReference>
<dbReference type="EMBL" id="JADPRT010000010">
    <property type="protein sequence ID" value="MBF9071060.1"/>
    <property type="molecule type" value="Genomic_DNA"/>
</dbReference>
<feature type="domain" description="Transcription regulator AsnC/Lrp ligand binding" evidence="1">
    <location>
        <begin position="6"/>
        <end position="77"/>
    </location>
</feature>
<dbReference type="GO" id="GO:0043565">
    <property type="term" value="F:sequence-specific DNA binding"/>
    <property type="evidence" value="ECO:0007669"/>
    <property type="project" value="TreeGrafter"/>
</dbReference>
<dbReference type="RefSeq" id="WP_196196216.1">
    <property type="nucleotide sequence ID" value="NZ_JADPRT010000010.1"/>
</dbReference>
<dbReference type="Pfam" id="PF01037">
    <property type="entry name" value="AsnC_trans_reg"/>
    <property type="match status" value="1"/>
</dbReference>
<evidence type="ECO:0000313" key="3">
    <source>
        <dbReference type="Proteomes" id="UP000657385"/>
    </source>
</evidence>
<organism evidence="2 3">
    <name type="scientific">Streptacidiphilus fuscans</name>
    <dbReference type="NCBI Taxonomy" id="2789292"/>
    <lineage>
        <taxon>Bacteria</taxon>
        <taxon>Bacillati</taxon>
        <taxon>Actinomycetota</taxon>
        <taxon>Actinomycetes</taxon>
        <taxon>Kitasatosporales</taxon>
        <taxon>Streptomycetaceae</taxon>
        <taxon>Streptacidiphilus</taxon>
    </lineage>
</organism>
<keyword evidence="3" id="KW-1185">Reference proteome</keyword>
<comment type="caution">
    <text evidence="2">The sequence shown here is derived from an EMBL/GenBank/DDBJ whole genome shotgun (WGS) entry which is preliminary data.</text>
</comment>
<evidence type="ECO:0000259" key="1">
    <source>
        <dbReference type="Pfam" id="PF01037"/>
    </source>
</evidence>
<name>A0A931FG92_9ACTN</name>
<dbReference type="PANTHER" id="PTHR30154:SF34">
    <property type="entry name" value="TRANSCRIPTIONAL REGULATOR AZLB"/>
    <property type="match status" value="1"/>
</dbReference>
<dbReference type="Proteomes" id="UP000657385">
    <property type="component" value="Unassembled WGS sequence"/>
</dbReference>
<reference evidence="2" key="1">
    <citation type="submission" date="2020-11" db="EMBL/GenBank/DDBJ databases">
        <title>Isolation and identification of active actinomycetes.</title>
        <authorList>
            <person name="Yu B."/>
        </authorList>
    </citation>
    <scope>NUCLEOTIDE SEQUENCE</scope>
    <source>
        <strain evidence="2">NEAU-YB345</strain>
    </source>
</reference>
<dbReference type="InterPro" id="IPR019887">
    <property type="entry name" value="Tscrpt_reg_AsnC/Lrp_C"/>
</dbReference>
<dbReference type="AlphaFoldDB" id="A0A931FG92"/>
<dbReference type="GO" id="GO:0043200">
    <property type="term" value="P:response to amino acid"/>
    <property type="evidence" value="ECO:0007669"/>
    <property type="project" value="TreeGrafter"/>
</dbReference>